<feature type="non-terminal residue" evidence="4">
    <location>
        <position position="1"/>
    </location>
</feature>
<keyword evidence="1" id="KW-0147">Chitin-binding</keyword>
<evidence type="ECO:0000256" key="2">
    <source>
        <dbReference type="SAM" id="MobiDB-lite"/>
    </source>
</evidence>
<dbReference type="SUPFAM" id="SSF57016">
    <property type="entry name" value="Plant lectins/antimicrobial peptides"/>
    <property type="match status" value="1"/>
</dbReference>
<feature type="transmembrane region" description="Helical" evidence="3">
    <location>
        <begin position="109"/>
        <end position="131"/>
    </location>
</feature>
<organism evidence="4 5">
    <name type="scientific">Meganyctiphanes norvegica</name>
    <name type="common">Northern krill</name>
    <name type="synonym">Thysanopoda norvegica</name>
    <dbReference type="NCBI Taxonomy" id="48144"/>
    <lineage>
        <taxon>Eukaryota</taxon>
        <taxon>Metazoa</taxon>
        <taxon>Ecdysozoa</taxon>
        <taxon>Arthropoda</taxon>
        <taxon>Crustacea</taxon>
        <taxon>Multicrustacea</taxon>
        <taxon>Malacostraca</taxon>
        <taxon>Eumalacostraca</taxon>
        <taxon>Eucarida</taxon>
        <taxon>Euphausiacea</taxon>
        <taxon>Euphausiidae</taxon>
        <taxon>Meganyctiphanes</taxon>
    </lineage>
</organism>
<proteinExistence type="predicted"/>
<feature type="non-terminal residue" evidence="4">
    <location>
        <position position="187"/>
    </location>
</feature>
<feature type="region of interest" description="Disordered" evidence="2">
    <location>
        <begin position="140"/>
        <end position="187"/>
    </location>
</feature>
<dbReference type="PANTHER" id="PTHR22963">
    <property type="entry name" value="ENDOGLIN-RELATED"/>
    <property type="match status" value="1"/>
</dbReference>
<reference evidence="4 5" key="1">
    <citation type="submission" date="2024-05" db="EMBL/GenBank/DDBJ databases">
        <authorList>
            <person name="Wallberg A."/>
        </authorList>
    </citation>
    <scope>NUCLEOTIDE SEQUENCE [LARGE SCALE GENOMIC DNA]</scope>
</reference>
<dbReference type="InterPro" id="IPR036861">
    <property type="entry name" value="Endochitinase-like_sf"/>
</dbReference>
<dbReference type="PANTHER" id="PTHR22963:SF39">
    <property type="entry name" value="DUMPY"/>
    <property type="match status" value="1"/>
</dbReference>
<protein>
    <submittedName>
        <fullName evidence="4">Uncharacterized protein</fullName>
    </submittedName>
</protein>
<sequence length="187" mass="20574">SGGVTRHYDCNPTSKDYCCSDKGWCGSSNDYCKCDDCKNLRNECVEDNHCPDDQQCKDNRCADPCLNYCNTTSFAICSVANHQHLCTCPEGYQLVGYTACEQFQGPSTFIIIGAVSAILLIAAMIATIVFCMKKRKHNGNMPGKQTSENYLEPIQNPPEGGTVRPGSSHEYENPDDYVDQLGNMAGQ</sequence>
<keyword evidence="3" id="KW-0812">Transmembrane</keyword>
<evidence type="ECO:0000256" key="1">
    <source>
        <dbReference type="ARBA" id="ARBA00022669"/>
    </source>
</evidence>
<keyword evidence="3" id="KW-0472">Membrane</keyword>
<keyword evidence="3" id="KW-1133">Transmembrane helix</keyword>
<gene>
    <name evidence="4" type="ORF">MNOR_LOCUS10254</name>
</gene>
<dbReference type="Proteomes" id="UP001497623">
    <property type="component" value="Unassembled WGS sequence"/>
</dbReference>
<evidence type="ECO:0000313" key="4">
    <source>
        <dbReference type="EMBL" id="CAL4076815.1"/>
    </source>
</evidence>
<keyword evidence="5" id="KW-1185">Reference proteome</keyword>
<name>A0AAV2Q9I9_MEGNR</name>
<evidence type="ECO:0000256" key="3">
    <source>
        <dbReference type="SAM" id="Phobius"/>
    </source>
</evidence>
<accession>A0AAV2Q9I9</accession>
<comment type="caution">
    <text evidence="4">The sequence shown here is derived from an EMBL/GenBank/DDBJ whole genome shotgun (WGS) entry which is preliminary data.</text>
</comment>
<evidence type="ECO:0000313" key="5">
    <source>
        <dbReference type="Proteomes" id="UP001497623"/>
    </source>
</evidence>
<dbReference type="CDD" id="cd12087">
    <property type="entry name" value="TM_EGFR-like"/>
    <property type="match status" value="1"/>
</dbReference>
<dbReference type="AlphaFoldDB" id="A0AAV2Q9I9"/>
<dbReference type="EMBL" id="CAXKWB010005121">
    <property type="protein sequence ID" value="CAL4076815.1"/>
    <property type="molecule type" value="Genomic_DNA"/>
</dbReference>
<dbReference type="GO" id="GO:0008061">
    <property type="term" value="F:chitin binding"/>
    <property type="evidence" value="ECO:0007669"/>
    <property type="project" value="UniProtKB-KW"/>
</dbReference>